<dbReference type="GO" id="GO:0005737">
    <property type="term" value="C:cytoplasm"/>
    <property type="evidence" value="ECO:0007669"/>
    <property type="project" value="UniProtKB-SubCell"/>
</dbReference>
<dbReference type="GO" id="GO:0015937">
    <property type="term" value="P:coenzyme A biosynthetic process"/>
    <property type="evidence" value="ECO:0007669"/>
    <property type="project" value="UniProtKB-UniRule"/>
</dbReference>
<keyword evidence="16" id="KW-0479">Metal-binding</keyword>
<comment type="cofactor">
    <cofactor evidence="16">
        <name>NH4(+)</name>
        <dbReference type="ChEBI" id="CHEBI:28938"/>
    </cofactor>
    <cofactor evidence="16">
        <name>K(+)</name>
        <dbReference type="ChEBI" id="CHEBI:29103"/>
    </cofactor>
    <text evidence="16">A monovalent cation. Ammonium or potassium.</text>
</comment>
<comment type="catalytic activity">
    <reaction evidence="1 16">
        <text>(R)-pantothenate + ATP = (R)-4'-phosphopantothenate + ADP + H(+)</text>
        <dbReference type="Rhea" id="RHEA:16373"/>
        <dbReference type="ChEBI" id="CHEBI:10986"/>
        <dbReference type="ChEBI" id="CHEBI:15378"/>
        <dbReference type="ChEBI" id="CHEBI:29032"/>
        <dbReference type="ChEBI" id="CHEBI:30616"/>
        <dbReference type="ChEBI" id="CHEBI:456216"/>
        <dbReference type="EC" id="2.7.1.33"/>
    </reaction>
</comment>
<evidence type="ECO:0000313" key="18">
    <source>
        <dbReference type="Proteomes" id="UP000294830"/>
    </source>
</evidence>
<comment type="subunit">
    <text evidence="5 16">Homodimer.</text>
</comment>
<evidence type="ECO:0000256" key="8">
    <source>
        <dbReference type="ARBA" id="ARBA00022679"/>
    </source>
</evidence>
<dbReference type="GO" id="GO:0046872">
    <property type="term" value="F:metal ion binding"/>
    <property type="evidence" value="ECO:0007669"/>
    <property type="project" value="UniProtKB-KW"/>
</dbReference>
<proteinExistence type="inferred from homology"/>
<keyword evidence="13 16" id="KW-0173">Coenzyme A biosynthesis</keyword>
<accession>A0A4R2E517</accession>
<evidence type="ECO:0000256" key="1">
    <source>
        <dbReference type="ARBA" id="ARBA00001206"/>
    </source>
</evidence>
<dbReference type="PANTHER" id="PTHR34265">
    <property type="entry name" value="TYPE III PANTOTHENATE KINASE"/>
    <property type="match status" value="1"/>
</dbReference>
<keyword evidence="8 16" id="KW-0808">Transferase</keyword>
<dbReference type="NCBIfam" id="TIGR00671">
    <property type="entry name" value="baf"/>
    <property type="match status" value="1"/>
</dbReference>
<feature type="binding site" evidence="16">
    <location>
        <begin position="6"/>
        <end position="13"/>
    </location>
    <ligand>
        <name>ATP</name>
        <dbReference type="ChEBI" id="CHEBI:30616"/>
    </ligand>
</feature>
<comment type="subcellular location">
    <subcellularLocation>
        <location evidence="3 16">Cytoplasm</location>
    </subcellularLocation>
</comment>
<feature type="binding site" evidence="16">
    <location>
        <begin position="93"/>
        <end position="96"/>
    </location>
    <ligand>
        <name>substrate</name>
    </ligand>
</feature>
<dbReference type="AlphaFoldDB" id="A0A4R2E517"/>
<evidence type="ECO:0000256" key="14">
    <source>
        <dbReference type="ARBA" id="ARBA00038036"/>
    </source>
</evidence>
<name>A0A4R2E517_9BACT</name>
<dbReference type="SUPFAM" id="SSF53067">
    <property type="entry name" value="Actin-like ATPase domain"/>
    <property type="match status" value="2"/>
</dbReference>
<keyword evidence="12 16" id="KW-0630">Potassium</keyword>
<protein>
    <recommendedName>
        <fullName evidence="15 16">Type III pantothenate kinase</fullName>
        <ecNumber evidence="6 16">2.7.1.33</ecNumber>
    </recommendedName>
    <alternativeName>
        <fullName evidence="16">PanK-III</fullName>
    </alternativeName>
    <alternativeName>
        <fullName evidence="16">Pantothenic acid kinase</fullName>
    </alternativeName>
</protein>
<dbReference type="Gene3D" id="3.30.420.40">
    <property type="match status" value="1"/>
</dbReference>
<evidence type="ECO:0000256" key="5">
    <source>
        <dbReference type="ARBA" id="ARBA00011738"/>
    </source>
</evidence>
<evidence type="ECO:0000256" key="4">
    <source>
        <dbReference type="ARBA" id="ARBA00005225"/>
    </source>
</evidence>
<comment type="cofactor">
    <cofactor evidence="2">
        <name>K(+)</name>
        <dbReference type="ChEBI" id="CHEBI:29103"/>
    </cofactor>
</comment>
<dbReference type="GO" id="GO:0004594">
    <property type="term" value="F:pantothenate kinase activity"/>
    <property type="evidence" value="ECO:0007669"/>
    <property type="project" value="UniProtKB-UniRule"/>
</dbReference>
<dbReference type="PANTHER" id="PTHR34265:SF1">
    <property type="entry name" value="TYPE III PANTOTHENATE KINASE"/>
    <property type="match status" value="1"/>
</dbReference>
<keyword evidence="7 16" id="KW-0963">Cytoplasm</keyword>
<dbReference type="EMBL" id="SLWB01000026">
    <property type="protein sequence ID" value="TCN61382.1"/>
    <property type="molecule type" value="Genomic_DNA"/>
</dbReference>
<evidence type="ECO:0000256" key="13">
    <source>
        <dbReference type="ARBA" id="ARBA00022993"/>
    </source>
</evidence>
<evidence type="ECO:0000256" key="7">
    <source>
        <dbReference type="ARBA" id="ARBA00022490"/>
    </source>
</evidence>
<feature type="binding site" evidence="16">
    <location>
        <position position="171"/>
    </location>
    <ligand>
        <name>substrate</name>
    </ligand>
</feature>
<dbReference type="UniPathway" id="UPA00241">
    <property type="reaction ID" value="UER00352"/>
</dbReference>
<dbReference type="RefSeq" id="WP_131840639.1">
    <property type="nucleotide sequence ID" value="NZ_SLWB01000026.1"/>
</dbReference>
<gene>
    <name evidence="16" type="primary">coaX</name>
    <name evidence="17" type="ORF">CLV25_12610</name>
</gene>
<comment type="similarity">
    <text evidence="14 16">Belongs to the type III pantothenate kinase family.</text>
</comment>
<keyword evidence="9 16" id="KW-0547">Nucleotide-binding</keyword>
<reference evidence="17 18" key="1">
    <citation type="submission" date="2019-03" db="EMBL/GenBank/DDBJ databases">
        <title>Genomic Encyclopedia of Archaeal and Bacterial Type Strains, Phase II (KMG-II): from individual species to whole genera.</title>
        <authorList>
            <person name="Goeker M."/>
        </authorList>
    </citation>
    <scope>NUCLEOTIDE SEQUENCE [LARGE SCALE GENOMIC DNA]</scope>
    <source>
        <strain evidence="17 18">RL-C</strain>
    </source>
</reference>
<feature type="binding site" evidence="16">
    <location>
        <position position="119"/>
    </location>
    <ligand>
        <name>ATP</name>
        <dbReference type="ChEBI" id="CHEBI:30616"/>
    </ligand>
</feature>
<evidence type="ECO:0000256" key="12">
    <source>
        <dbReference type="ARBA" id="ARBA00022958"/>
    </source>
</evidence>
<dbReference type="GO" id="GO:0005524">
    <property type="term" value="F:ATP binding"/>
    <property type="evidence" value="ECO:0007669"/>
    <property type="project" value="UniProtKB-UniRule"/>
</dbReference>
<dbReference type="InterPro" id="IPR004619">
    <property type="entry name" value="Type_III_PanK"/>
</dbReference>
<comment type="caution">
    <text evidence="17">The sequence shown here is derived from an EMBL/GenBank/DDBJ whole genome shotgun (WGS) entry which is preliminary data.</text>
</comment>
<keyword evidence="11 16" id="KW-0067">ATP-binding</keyword>
<evidence type="ECO:0000256" key="2">
    <source>
        <dbReference type="ARBA" id="ARBA00001958"/>
    </source>
</evidence>
<dbReference type="Pfam" id="PF03309">
    <property type="entry name" value="Pan_kinase"/>
    <property type="match status" value="1"/>
</dbReference>
<keyword evidence="18" id="KW-1185">Reference proteome</keyword>
<evidence type="ECO:0000256" key="6">
    <source>
        <dbReference type="ARBA" id="ARBA00012102"/>
    </source>
</evidence>
<feature type="binding site" evidence="16">
    <location>
        <position position="86"/>
    </location>
    <ligand>
        <name>substrate</name>
    </ligand>
</feature>
<dbReference type="OrthoDB" id="9804707at2"/>
<organism evidence="17 18">
    <name type="scientific">Acetobacteroides hydrogenigenes</name>
    <dbReference type="NCBI Taxonomy" id="979970"/>
    <lineage>
        <taxon>Bacteria</taxon>
        <taxon>Pseudomonadati</taxon>
        <taxon>Bacteroidota</taxon>
        <taxon>Bacteroidia</taxon>
        <taxon>Bacteroidales</taxon>
        <taxon>Rikenellaceae</taxon>
        <taxon>Acetobacteroides</taxon>
    </lineage>
</organism>
<evidence type="ECO:0000256" key="15">
    <source>
        <dbReference type="ARBA" id="ARBA00040883"/>
    </source>
</evidence>
<dbReference type="EC" id="2.7.1.33" evidence="6 16"/>
<comment type="function">
    <text evidence="16">Catalyzes the phosphorylation of pantothenate (Pan), the first step in CoA biosynthesis.</text>
</comment>
<feature type="binding site" evidence="16">
    <location>
        <position position="116"/>
    </location>
    <ligand>
        <name>K(+)</name>
        <dbReference type="ChEBI" id="CHEBI:29103"/>
    </ligand>
</feature>
<keyword evidence="10 16" id="KW-0418">Kinase</keyword>
<evidence type="ECO:0000256" key="11">
    <source>
        <dbReference type="ARBA" id="ARBA00022840"/>
    </source>
</evidence>
<dbReference type="CDD" id="cd24015">
    <property type="entry name" value="ASKHA_NBD_PanK-III"/>
    <property type="match status" value="1"/>
</dbReference>
<sequence>MNLIIDVGNTAIKLAAIRDLAIVDVIRVNSWNDESVIQFLAKYGNFDNGIISSVRDDAPPEFLNTFVEGKFLLFNHKIQVPIANGYETPNTLGLDRLAAAVGANNIFPHTNVLVVDCGTAITIDFVSAIGRFEGGNISLGLNTRFKALSSFTSKLPLVDIADGYPLIGKNTTDAIRAGVLNSTIFELDTYIELFSGLYPDLKVIFTGGDAFFFDGKLKNTIFVVPNLVVQGLNRILEYNV</sequence>
<dbReference type="Proteomes" id="UP000294830">
    <property type="component" value="Unassembled WGS sequence"/>
</dbReference>
<evidence type="ECO:0000256" key="9">
    <source>
        <dbReference type="ARBA" id="ARBA00022741"/>
    </source>
</evidence>
<evidence type="ECO:0000313" key="17">
    <source>
        <dbReference type="EMBL" id="TCN61382.1"/>
    </source>
</evidence>
<evidence type="ECO:0000256" key="10">
    <source>
        <dbReference type="ARBA" id="ARBA00022777"/>
    </source>
</evidence>
<evidence type="ECO:0000256" key="3">
    <source>
        <dbReference type="ARBA" id="ARBA00004496"/>
    </source>
</evidence>
<dbReference type="InterPro" id="IPR043129">
    <property type="entry name" value="ATPase_NBD"/>
</dbReference>
<dbReference type="HAMAP" id="MF_01274">
    <property type="entry name" value="Pantothen_kinase_3"/>
    <property type="match status" value="1"/>
</dbReference>
<feature type="active site" description="Proton acceptor" evidence="16">
    <location>
        <position position="95"/>
    </location>
</feature>
<comment type="pathway">
    <text evidence="4 16">Cofactor biosynthesis; coenzyme A biosynthesis; CoA from (R)-pantothenate: step 1/5.</text>
</comment>
<evidence type="ECO:0000256" key="16">
    <source>
        <dbReference type="HAMAP-Rule" id="MF_01274"/>
    </source>
</evidence>